<feature type="region of interest" description="Disordered" evidence="1">
    <location>
        <begin position="208"/>
        <end position="243"/>
    </location>
</feature>
<feature type="compositionally biased region" description="Low complexity" evidence="1">
    <location>
        <begin position="17"/>
        <end position="30"/>
    </location>
</feature>
<feature type="compositionally biased region" description="Basic and acidic residues" evidence="1">
    <location>
        <begin position="220"/>
        <end position="230"/>
    </location>
</feature>
<reference evidence="3" key="1">
    <citation type="submission" date="2021-01" db="EMBL/GenBank/DDBJ databases">
        <authorList>
            <person name="Corre E."/>
            <person name="Pelletier E."/>
            <person name="Niang G."/>
            <person name="Scheremetjew M."/>
            <person name="Finn R."/>
            <person name="Kale V."/>
            <person name="Holt S."/>
            <person name="Cochrane G."/>
            <person name="Meng A."/>
            <person name="Brown T."/>
            <person name="Cohen L."/>
        </authorList>
    </citation>
    <scope>NUCLEOTIDE SEQUENCE</scope>
    <source>
        <strain evidence="3">MM31A-1</strain>
    </source>
</reference>
<dbReference type="AlphaFoldDB" id="A0A7S3VAA7"/>
<name>A0A7S3VAA7_9STRA</name>
<feature type="region of interest" description="Disordered" evidence="1">
    <location>
        <begin position="63"/>
        <end position="83"/>
    </location>
</feature>
<gene>
    <name evidence="3" type="ORF">CDEB00056_LOCUS12565</name>
</gene>
<feature type="region of interest" description="Disordered" evidence="1">
    <location>
        <begin position="433"/>
        <end position="458"/>
    </location>
</feature>
<keyword evidence="2" id="KW-0472">Membrane</keyword>
<feature type="region of interest" description="Disordered" evidence="1">
    <location>
        <begin position="498"/>
        <end position="527"/>
    </location>
</feature>
<organism evidence="3">
    <name type="scientific">Chaetoceros debilis</name>
    <dbReference type="NCBI Taxonomy" id="122233"/>
    <lineage>
        <taxon>Eukaryota</taxon>
        <taxon>Sar</taxon>
        <taxon>Stramenopiles</taxon>
        <taxon>Ochrophyta</taxon>
        <taxon>Bacillariophyta</taxon>
        <taxon>Coscinodiscophyceae</taxon>
        <taxon>Chaetocerotophycidae</taxon>
        <taxon>Chaetocerotales</taxon>
        <taxon>Chaetocerotaceae</taxon>
        <taxon>Chaetoceros</taxon>
    </lineage>
</organism>
<feature type="compositionally biased region" description="Basic and acidic residues" evidence="1">
    <location>
        <begin position="64"/>
        <end position="74"/>
    </location>
</feature>
<feature type="region of interest" description="Disordered" evidence="1">
    <location>
        <begin position="1"/>
        <end position="30"/>
    </location>
</feature>
<feature type="compositionally biased region" description="Low complexity" evidence="1">
    <location>
        <begin position="435"/>
        <end position="450"/>
    </location>
</feature>
<feature type="compositionally biased region" description="Basic and acidic residues" evidence="1">
    <location>
        <begin position="1"/>
        <end position="16"/>
    </location>
</feature>
<keyword evidence="2" id="KW-1133">Transmembrane helix</keyword>
<sequence length="550" mass="59581">MMSSYIKEEKEKEQRESSPSPALTSTTSTAVATAAAAPANINPANPGFSFIRKMNSIMSMSTNNKDKDQVEEHQQQQQQQQLEEAADPIIPGDSFVQVGHSLHSSEEGTASTSVNANTNTNIIPASESESSVNKKEGAEETALKFLRPSPMQTPILNTETDGKVVHQECQDLEGTGILITSGHGDEFSCTSELGTSLEIEVIDNDDCNSVSNSNSSDIEVETKQESKEGIDSGASKSKLEESSSSNEISLNTFDLQTMDEIMGASESINAGIAASATAAAASTSTTTTTMDANYPRTSTDSKRLRIMGVFFVFFSILANIYSFYTLRGNPPMQELIHAIDKLTKANSALTIDNNELTRSNAQLKFDNQMKNSCVGFGNDSAASKIEFDSCYLKLAASASLGECGEDLSREAQEWYGWGVDNAKSFLSSFMEDMNDTNGNGTRTGTKNTNGEPNKANKSPIDELLEGFQKDISQVSDKLVREAQDFYDWSVESIKTNMDTLNGENTDRNGHQGGRNKNSGTSKAKKSSFDVGSIFEEIAEGASSFFEQREK</sequence>
<feature type="compositionally biased region" description="Low complexity" evidence="1">
    <location>
        <begin position="208"/>
        <end position="217"/>
    </location>
</feature>
<proteinExistence type="predicted"/>
<evidence type="ECO:0000256" key="1">
    <source>
        <dbReference type="SAM" id="MobiDB-lite"/>
    </source>
</evidence>
<evidence type="ECO:0000256" key="2">
    <source>
        <dbReference type="SAM" id="Phobius"/>
    </source>
</evidence>
<evidence type="ECO:0000313" key="3">
    <source>
        <dbReference type="EMBL" id="CAE0467712.1"/>
    </source>
</evidence>
<protein>
    <submittedName>
        <fullName evidence="3">Uncharacterized protein</fullName>
    </submittedName>
</protein>
<dbReference type="EMBL" id="HBIO01016314">
    <property type="protein sequence ID" value="CAE0467712.1"/>
    <property type="molecule type" value="Transcribed_RNA"/>
</dbReference>
<feature type="transmembrane region" description="Helical" evidence="2">
    <location>
        <begin position="304"/>
        <end position="324"/>
    </location>
</feature>
<keyword evidence="2" id="KW-0812">Transmembrane</keyword>
<accession>A0A7S3VAA7</accession>